<dbReference type="RefSeq" id="WP_179236952.1">
    <property type="nucleotide sequence ID" value="NZ_JACBNQ010000002.1"/>
</dbReference>
<keyword evidence="1" id="KW-1133">Transmembrane helix</keyword>
<feature type="transmembrane region" description="Helical" evidence="1">
    <location>
        <begin position="87"/>
        <end position="105"/>
    </location>
</feature>
<dbReference type="EMBL" id="JACBNQ010000002">
    <property type="protein sequence ID" value="NYB73270.1"/>
    <property type="molecule type" value="Genomic_DNA"/>
</dbReference>
<feature type="transmembrane region" description="Helical" evidence="1">
    <location>
        <begin position="12"/>
        <end position="36"/>
    </location>
</feature>
<dbReference type="Pfam" id="PF11188">
    <property type="entry name" value="DUF2975"/>
    <property type="match status" value="1"/>
</dbReference>
<keyword evidence="1" id="KW-0812">Transmembrane</keyword>
<dbReference type="AlphaFoldDB" id="A0A974GVP2"/>
<name>A0A974GVP2_SEDHY</name>
<protein>
    <submittedName>
        <fullName evidence="2">DUF2975 domain-containing protein</fullName>
    </submittedName>
</protein>
<keyword evidence="3" id="KW-1185">Reference proteome</keyword>
<evidence type="ECO:0000313" key="2">
    <source>
        <dbReference type="EMBL" id="NYB73270.1"/>
    </source>
</evidence>
<accession>A0A974GVP2</accession>
<sequence>MYQKSIIHYMTKICIDILFFAGIICCAYIPFSSRLLWNYYGVANQTELFVKVILLCSGICCVYILWQLKVIFKTLLEGNPFIHANVACLRKISISCLVISIIYLVKMIFMPTISTIVIIAIFVVGCLLCLTLKDLFKQSIYYKDENDLTV</sequence>
<organism evidence="2 3">
    <name type="scientific">Sedimentibacter hydroxybenzoicus DSM 7310</name>
    <dbReference type="NCBI Taxonomy" id="1123245"/>
    <lineage>
        <taxon>Bacteria</taxon>
        <taxon>Bacillati</taxon>
        <taxon>Bacillota</taxon>
        <taxon>Tissierellia</taxon>
        <taxon>Sedimentibacter</taxon>
    </lineage>
</organism>
<feature type="transmembrane region" description="Helical" evidence="1">
    <location>
        <begin position="48"/>
        <end position="66"/>
    </location>
</feature>
<evidence type="ECO:0000256" key="1">
    <source>
        <dbReference type="SAM" id="Phobius"/>
    </source>
</evidence>
<evidence type="ECO:0000313" key="3">
    <source>
        <dbReference type="Proteomes" id="UP000611629"/>
    </source>
</evidence>
<comment type="caution">
    <text evidence="2">The sequence shown here is derived from an EMBL/GenBank/DDBJ whole genome shotgun (WGS) entry which is preliminary data.</text>
</comment>
<gene>
    <name evidence="2" type="ORF">HZF24_03860</name>
</gene>
<dbReference type="Proteomes" id="UP000611629">
    <property type="component" value="Unassembled WGS sequence"/>
</dbReference>
<keyword evidence="1" id="KW-0472">Membrane</keyword>
<feature type="transmembrane region" description="Helical" evidence="1">
    <location>
        <begin position="111"/>
        <end position="132"/>
    </location>
</feature>
<dbReference type="InterPro" id="IPR021354">
    <property type="entry name" value="DUF2975"/>
</dbReference>
<reference evidence="2" key="1">
    <citation type="submission" date="2020-07" db="EMBL/GenBank/DDBJ databases">
        <title>Genomic analysis of a strain of Sedimentibacter Hydroxybenzoicus DSM7310.</title>
        <authorList>
            <person name="Ma S."/>
        </authorList>
    </citation>
    <scope>NUCLEOTIDE SEQUENCE</scope>
    <source>
        <strain evidence="2">DSM 7310</strain>
    </source>
</reference>
<proteinExistence type="predicted"/>